<accession>A0A427B775</accession>
<evidence type="ECO:0000313" key="2">
    <source>
        <dbReference type="Proteomes" id="UP000287651"/>
    </source>
</evidence>
<evidence type="ECO:0000313" key="1">
    <source>
        <dbReference type="EMBL" id="RRT84297.1"/>
    </source>
</evidence>
<dbReference type="Proteomes" id="UP000287651">
    <property type="component" value="Unassembled WGS sequence"/>
</dbReference>
<gene>
    <name evidence="1" type="ORF">B296_00015055</name>
</gene>
<dbReference type="AlphaFoldDB" id="A0A427B775"/>
<organism evidence="1 2">
    <name type="scientific">Ensete ventricosum</name>
    <name type="common">Abyssinian banana</name>
    <name type="synonym">Musa ensete</name>
    <dbReference type="NCBI Taxonomy" id="4639"/>
    <lineage>
        <taxon>Eukaryota</taxon>
        <taxon>Viridiplantae</taxon>
        <taxon>Streptophyta</taxon>
        <taxon>Embryophyta</taxon>
        <taxon>Tracheophyta</taxon>
        <taxon>Spermatophyta</taxon>
        <taxon>Magnoliopsida</taxon>
        <taxon>Liliopsida</taxon>
        <taxon>Zingiberales</taxon>
        <taxon>Musaceae</taxon>
        <taxon>Ensete</taxon>
    </lineage>
</organism>
<protein>
    <submittedName>
        <fullName evidence="1">Uncharacterized protein</fullName>
    </submittedName>
</protein>
<sequence>MTRSMTPTSVDGCSTYSCYQPKIVIYSTAIAPFHLRCLAACAHPTITDDTLGRSFTSLLQPPNYLRGLRHLEPDATEAHAATPLVAPTISAAPSFVASVLLPCRCHLLRLHRR</sequence>
<name>A0A427B775_ENSVE</name>
<reference evidence="1 2" key="1">
    <citation type="journal article" date="2014" name="Agronomy (Basel)">
        <title>A Draft Genome Sequence for Ensete ventricosum, the Drought-Tolerant Tree Against Hunger.</title>
        <authorList>
            <person name="Harrison J."/>
            <person name="Moore K.A."/>
            <person name="Paszkiewicz K."/>
            <person name="Jones T."/>
            <person name="Grant M."/>
            <person name="Ambacheew D."/>
            <person name="Muzemil S."/>
            <person name="Studholme D.J."/>
        </authorList>
    </citation>
    <scope>NUCLEOTIDE SEQUENCE [LARGE SCALE GENOMIC DNA]</scope>
</reference>
<dbReference type="EMBL" id="AMZH03000332">
    <property type="protein sequence ID" value="RRT84297.1"/>
    <property type="molecule type" value="Genomic_DNA"/>
</dbReference>
<comment type="caution">
    <text evidence="1">The sequence shown here is derived from an EMBL/GenBank/DDBJ whole genome shotgun (WGS) entry which is preliminary data.</text>
</comment>
<proteinExistence type="predicted"/>